<dbReference type="InterPro" id="IPR000064">
    <property type="entry name" value="NLP_P60_dom"/>
</dbReference>
<evidence type="ECO:0000256" key="3">
    <source>
        <dbReference type="ARBA" id="ARBA00022801"/>
    </source>
</evidence>
<dbReference type="STRING" id="394193.SAMN04489732_13444"/>
<reference evidence="6 7" key="1">
    <citation type="submission" date="2016-10" db="EMBL/GenBank/DDBJ databases">
        <authorList>
            <person name="de Groot N.N."/>
        </authorList>
    </citation>
    <scope>NUCLEOTIDE SEQUENCE [LARGE SCALE GENOMIC DNA]</scope>
    <source>
        <strain evidence="6 7">DSM 44993</strain>
    </source>
</reference>
<dbReference type="EMBL" id="FOEF01000034">
    <property type="protein sequence ID" value="SEP53989.1"/>
    <property type="molecule type" value="Genomic_DNA"/>
</dbReference>
<dbReference type="PANTHER" id="PTHR47359:SF3">
    <property type="entry name" value="NLP_P60 DOMAIN-CONTAINING PROTEIN-RELATED"/>
    <property type="match status" value="1"/>
</dbReference>
<evidence type="ECO:0000313" key="6">
    <source>
        <dbReference type="EMBL" id="SEP53989.1"/>
    </source>
</evidence>
<keyword evidence="7" id="KW-1185">Reference proteome</keyword>
<name>A0A1H8YPD1_9PSEU</name>
<feature type="domain" description="NlpC/P60" evidence="5">
    <location>
        <begin position="230"/>
        <end position="373"/>
    </location>
</feature>
<keyword evidence="3" id="KW-0378">Hydrolase</keyword>
<dbReference type="Gene3D" id="3.90.1720.10">
    <property type="entry name" value="endopeptidase domain like (from Nostoc punctiforme)"/>
    <property type="match status" value="1"/>
</dbReference>
<comment type="similarity">
    <text evidence="1">Belongs to the peptidase C40 family.</text>
</comment>
<evidence type="ECO:0000313" key="7">
    <source>
        <dbReference type="Proteomes" id="UP000198582"/>
    </source>
</evidence>
<proteinExistence type="inferred from homology"/>
<organism evidence="6 7">
    <name type="scientific">Amycolatopsis saalfeldensis</name>
    <dbReference type="NCBI Taxonomy" id="394193"/>
    <lineage>
        <taxon>Bacteria</taxon>
        <taxon>Bacillati</taxon>
        <taxon>Actinomycetota</taxon>
        <taxon>Actinomycetes</taxon>
        <taxon>Pseudonocardiales</taxon>
        <taxon>Pseudonocardiaceae</taxon>
        <taxon>Amycolatopsis</taxon>
    </lineage>
</organism>
<dbReference type="InterPro" id="IPR038765">
    <property type="entry name" value="Papain-like_cys_pep_sf"/>
</dbReference>
<dbReference type="PANTHER" id="PTHR47359">
    <property type="entry name" value="PEPTIDOGLYCAN DL-ENDOPEPTIDASE CWLO"/>
    <property type="match status" value="1"/>
</dbReference>
<evidence type="ECO:0000256" key="2">
    <source>
        <dbReference type="ARBA" id="ARBA00022670"/>
    </source>
</evidence>
<dbReference type="RefSeq" id="WP_091628997.1">
    <property type="nucleotide sequence ID" value="NZ_FOEF01000034.1"/>
</dbReference>
<dbReference type="OrthoDB" id="5496837at2"/>
<dbReference type="GO" id="GO:0006508">
    <property type="term" value="P:proteolysis"/>
    <property type="evidence" value="ECO:0007669"/>
    <property type="project" value="UniProtKB-KW"/>
</dbReference>
<sequence>MKVVLLISGAVVALVVAFVLALGGDRAEASVPGPPTCSVPAAAPAAPAPPGGNTFGGITLSPIQIDTAQKVIGVAKAKKITRRGATISIQTAMQESKLDPQNDSGRALGPFQQIAPGPYRAYVGYDPHDPAASAGGFFTVLTTQVPGYDQDPRPNQDLAQAVQRSGAGAQKYTQWQGFAEAITGALYDGSGPPLKCADQSVKGPIAVSIRGNEVTLPPQAGVAGVITASSPQVAKAIGSGLAWLGTPYAWGGGNANGPTKGISDGGGAADKHGDFNKVGFDCAGLTFYSYAQAGVMLTKPSATQLTNAKTVVSFAQAQPGDLLFWGRHHVAMYLGIAGGNQMMLEAPQSGDVVKVSKVRKGGDFRNVAARPISGAVND</sequence>
<keyword evidence="4" id="KW-0788">Thiol protease</keyword>
<dbReference type="GO" id="GO:0008234">
    <property type="term" value="F:cysteine-type peptidase activity"/>
    <property type="evidence" value="ECO:0007669"/>
    <property type="project" value="UniProtKB-KW"/>
</dbReference>
<evidence type="ECO:0000256" key="1">
    <source>
        <dbReference type="ARBA" id="ARBA00007074"/>
    </source>
</evidence>
<protein>
    <submittedName>
        <fullName evidence="6">NlpC/P60 family protein</fullName>
    </submittedName>
</protein>
<evidence type="ECO:0000259" key="5">
    <source>
        <dbReference type="PROSITE" id="PS51935"/>
    </source>
</evidence>
<dbReference type="AlphaFoldDB" id="A0A1H8YPD1"/>
<dbReference type="Pfam" id="PF00877">
    <property type="entry name" value="NLPC_P60"/>
    <property type="match status" value="1"/>
</dbReference>
<keyword evidence="2" id="KW-0645">Protease</keyword>
<dbReference type="SUPFAM" id="SSF54001">
    <property type="entry name" value="Cysteine proteinases"/>
    <property type="match status" value="1"/>
</dbReference>
<dbReference type="Proteomes" id="UP000198582">
    <property type="component" value="Unassembled WGS sequence"/>
</dbReference>
<gene>
    <name evidence="6" type="ORF">SAMN04489732_13444</name>
</gene>
<dbReference type="PROSITE" id="PS51935">
    <property type="entry name" value="NLPC_P60"/>
    <property type="match status" value="1"/>
</dbReference>
<accession>A0A1H8YPD1</accession>
<evidence type="ECO:0000256" key="4">
    <source>
        <dbReference type="ARBA" id="ARBA00022807"/>
    </source>
</evidence>
<dbReference type="InterPro" id="IPR051794">
    <property type="entry name" value="PG_Endopeptidase_C40"/>
</dbReference>